<protein>
    <submittedName>
        <fullName evidence="2">NACHT domain-containing protein</fullName>
    </submittedName>
</protein>
<name>A0A6M0RSG9_9CYAN</name>
<dbReference type="EMBL" id="QXHD01000004">
    <property type="protein sequence ID" value="NEZ59178.1"/>
    <property type="molecule type" value="Genomic_DNA"/>
</dbReference>
<dbReference type="SUPFAM" id="SSF52540">
    <property type="entry name" value="P-loop containing nucleoside triphosphate hydrolases"/>
    <property type="match status" value="1"/>
</dbReference>
<keyword evidence="3" id="KW-1185">Reference proteome</keyword>
<dbReference type="Gene3D" id="3.40.50.300">
    <property type="entry name" value="P-loop containing nucleotide triphosphate hydrolases"/>
    <property type="match status" value="1"/>
</dbReference>
<comment type="caution">
    <text evidence="2">The sequence shown here is derived from an EMBL/GenBank/DDBJ whole genome shotgun (WGS) entry which is preliminary data.</text>
</comment>
<sequence length="736" mass="83502">MTGLELLAEPVADGIASFAFNLLPKVGSQAVAEIRNLFFNASRKYVHTYRQRHCQLKVLGMREPVDLAKVYTGVKFLDEDDVLGFESPQALEQQYRKTRFRSSIGRRNSNEKRSGIDVANEKQYLMVLGAPGAGKSTFLRKLGLEALRTFHHGHVAYHHRKIPVLLELKRFETDNIDIEMLISEEFRHCGFPAPNEFVQQALRQGKLLILLDGLDEVPTANLDNVICTIQNFVDRYDQNRFIGSCRTAAYHGGFTRFSDVGMADFDNEQIEQFIKNWFSSAQDAERGTSQRCWETLQEEKNRAAKELAHTPLLLTFLCLVYDRSQRFPANRSSLYQRALRILLEEWAAEKRINRDEIYEGLSIELEEGLLSEIAFAGFESNRLFFSRRELTAQIKDFLASNLNVPKILDGEAVLQAIEVQQGILVERAEDAYSFSHLTLQEYLTAQCLADNHHWDSVIAAHATDRRWREVLLLTPGLLTGKQGANHLLEALEHKANQCLNSIKLQRLGQWAAASTNNSLGSFRPVAKRVAAIYLALALNRELNRDLARTHILERARALALVLDPDHARIIEMNLARTLTLNHALTRVHKSDLDITRAIARGITLAKRFARLNIFTSVNCLDLLKGLQTLKSSIPTQETSEYQKQIFQARVLKLWFSSLGISPDDWHLSPTDAQALADYFYICELMVRCKQMAVRVSPQIWAGIESRLVTASTEHRALGEPNWVGMNTVQPSLAKHA</sequence>
<organism evidence="2 3">
    <name type="scientific">Adonisia turfae CCMR0081</name>
    <dbReference type="NCBI Taxonomy" id="2292702"/>
    <lineage>
        <taxon>Bacteria</taxon>
        <taxon>Bacillati</taxon>
        <taxon>Cyanobacteriota</taxon>
        <taxon>Adonisia</taxon>
        <taxon>Adonisia turfae</taxon>
    </lineage>
</organism>
<dbReference type="AlphaFoldDB" id="A0A6M0RSG9"/>
<dbReference type="PANTHER" id="PTHR46844:SF1">
    <property type="entry name" value="SLR5058 PROTEIN"/>
    <property type="match status" value="1"/>
</dbReference>
<dbReference type="Pfam" id="PF22727">
    <property type="entry name" value="NCH2"/>
    <property type="match status" value="1"/>
</dbReference>
<dbReference type="Proteomes" id="UP000481033">
    <property type="component" value="Unassembled WGS sequence"/>
</dbReference>
<gene>
    <name evidence="2" type="ORF">DXZ20_26750</name>
</gene>
<dbReference type="InterPro" id="IPR054501">
    <property type="entry name" value="NCH2"/>
</dbReference>
<dbReference type="PANTHER" id="PTHR46844">
    <property type="entry name" value="SLR5058 PROTEIN"/>
    <property type="match status" value="1"/>
</dbReference>
<dbReference type="InterPro" id="IPR007111">
    <property type="entry name" value="NACHT_NTPase"/>
</dbReference>
<dbReference type="Pfam" id="PF05729">
    <property type="entry name" value="NACHT"/>
    <property type="match status" value="1"/>
</dbReference>
<accession>A0A6M0RSG9</accession>
<evidence type="ECO:0000313" key="2">
    <source>
        <dbReference type="EMBL" id="NEZ59178.1"/>
    </source>
</evidence>
<proteinExistence type="predicted"/>
<dbReference type="RefSeq" id="WP_163702130.1">
    <property type="nucleotide sequence ID" value="NZ_QXHD01000004.1"/>
</dbReference>
<evidence type="ECO:0000259" key="1">
    <source>
        <dbReference type="PROSITE" id="PS50837"/>
    </source>
</evidence>
<evidence type="ECO:0000313" key="3">
    <source>
        <dbReference type="Proteomes" id="UP000481033"/>
    </source>
</evidence>
<reference evidence="2 3" key="1">
    <citation type="journal article" date="2020" name="Microb. Ecol.">
        <title>Ecogenomics of the Marine Benthic Filamentous Cyanobacterium Adonisia.</title>
        <authorList>
            <person name="Walter J.M."/>
            <person name="Coutinho F.H."/>
            <person name="Leomil L."/>
            <person name="Hargreaves P.I."/>
            <person name="Campeao M.E."/>
            <person name="Vieira V.V."/>
            <person name="Silva B.S."/>
            <person name="Fistarol G.O."/>
            <person name="Salomon P.S."/>
            <person name="Sawabe T."/>
            <person name="Mino S."/>
            <person name="Hosokawa M."/>
            <person name="Miyashita H."/>
            <person name="Maruyama F."/>
            <person name="van Verk M.C."/>
            <person name="Dutilh B.E."/>
            <person name="Thompson C.C."/>
            <person name="Thompson F.L."/>
        </authorList>
    </citation>
    <scope>NUCLEOTIDE SEQUENCE [LARGE SCALE GENOMIC DNA]</scope>
    <source>
        <strain evidence="2 3">CCMR0081</strain>
    </source>
</reference>
<dbReference type="InterPro" id="IPR027417">
    <property type="entry name" value="P-loop_NTPase"/>
</dbReference>
<dbReference type="PROSITE" id="PS50837">
    <property type="entry name" value="NACHT"/>
    <property type="match status" value="1"/>
</dbReference>
<feature type="domain" description="NACHT" evidence="1">
    <location>
        <begin position="123"/>
        <end position="219"/>
    </location>
</feature>